<dbReference type="Pfam" id="PF01343">
    <property type="entry name" value="Peptidase_S49"/>
    <property type="match status" value="1"/>
</dbReference>
<evidence type="ECO:0000256" key="5">
    <source>
        <dbReference type="SAM" id="Phobius"/>
    </source>
</evidence>
<keyword evidence="5" id="KW-0812">Transmembrane</keyword>
<evidence type="ECO:0000256" key="3">
    <source>
        <dbReference type="ARBA" id="ARBA00022801"/>
    </source>
</evidence>
<evidence type="ECO:0000259" key="6">
    <source>
        <dbReference type="Pfam" id="PF01343"/>
    </source>
</evidence>
<dbReference type="Gene3D" id="3.90.226.10">
    <property type="entry name" value="2-enoyl-CoA Hydratase, Chain A, domain 1"/>
    <property type="match status" value="1"/>
</dbReference>
<dbReference type="PANTHER" id="PTHR42987:SF8">
    <property type="entry name" value="PROTEINASE"/>
    <property type="match status" value="1"/>
</dbReference>
<keyword evidence="2 7" id="KW-0645">Protease</keyword>
<keyword evidence="4" id="KW-0720">Serine protease</keyword>
<keyword evidence="3" id="KW-0378">Hydrolase</keyword>
<dbReference type="InterPro" id="IPR047272">
    <property type="entry name" value="S49_SppA_C"/>
</dbReference>
<name>A0A1H8QEG4_9GAMM</name>
<dbReference type="GO" id="GO:0008236">
    <property type="term" value="F:serine-type peptidase activity"/>
    <property type="evidence" value="ECO:0007669"/>
    <property type="project" value="UniProtKB-KW"/>
</dbReference>
<keyword evidence="5" id="KW-1133">Transmembrane helix</keyword>
<reference evidence="7 8" key="1">
    <citation type="submission" date="2016-10" db="EMBL/GenBank/DDBJ databases">
        <authorList>
            <person name="de Groot N.N."/>
        </authorList>
    </citation>
    <scope>NUCLEOTIDE SEQUENCE [LARGE SCALE GENOMIC DNA]</scope>
    <source>
        <strain evidence="7 8">CGMCC 1.6291</strain>
    </source>
</reference>
<dbReference type="GO" id="GO:0006508">
    <property type="term" value="P:proteolysis"/>
    <property type="evidence" value="ECO:0007669"/>
    <property type="project" value="UniProtKB-KW"/>
</dbReference>
<protein>
    <submittedName>
        <fullName evidence="7">Protease-4</fullName>
    </submittedName>
</protein>
<evidence type="ECO:0000313" key="7">
    <source>
        <dbReference type="EMBL" id="SEO52629.1"/>
    </source>
</evidence>
<dbReference type="InterPro" id="IPR002142">
    <property type="entry name" value="Peptidase_S49"/>
</dbReference>
<dbReference type="EMBL" id="FOEG01000001">
    <property type="protein sequence ID" value="SEO52629.1"/>
    <property type="molecule type" value="Genomic_DNA"/>
</dbReference>
<dbReference type="PANTHER" id="PTHR42987">
    <property type="entry name" value="PEPTIDASE S49"/>
    <property type="match status" value="1"/>
</dbReference>
<dbReference type="InterPro" id="IPR029045">
    <property type="entry name" value="ClpP/crotonase-like_dom_sf"/>
</dbReference>
<evidence type="ECO:0000256" key="1">
    <source>
        <dbReference type="ARBA" id="ARBA00008683"/>
    </source>
</evidence>
<dbReference type="Gene3D" id="6.20.330.10">
    <property type="match status" value="1"/>
</dbReference>
<keyword evidence="8" id="KW-1185">Reference proteome</keyword>
<feature type="transmembrane region" description="Helical" evidence="5">
    <location>
        <begin position="30"/>
        <end position="51"/>
    </location>
</feature>
<feature type="domain" description="Peptidase S49" evidence="6">
    <location>
        <begin position="130"/>
        <end position="268"/>
    </location>
</feature>
<dbReference type="OrthoDB" id="9764363at2"/>
<dbReference type="AlphaFoldDB" id="A0A1H8QEG4"/>
<dbReference type="RefSeq" id="WP_091639689.1">
    <property type="nucleotide sequence ID" value="NZ_FOEG01000001.1"/>
</dbReference>
<dbReference type="CDD" id="cd07023">
    <property type="entry name" value="S49_Sppa_N_C"/>
    <property type="match status" value="1"/>
</dbReference>
<dbReference type="Proteomes" id="UP000199657">
    <property type="component" value="Unassembled WGS sequence"/>
</dbReference>
<comment type="similarity">
    <text evidence="1">Belongs to the peptidase S49 family.</text>
</comment>
<keyword evidence="5" id="KW-0472">Membrane</keyword>
<sequence>MQEDRWEREALREVALEGIRERRRSRRWGIFFKILFLGYLFVVLALVMGWFPGTSDAPTGPHAGLVEVDGAIMPGGENDAETIGAALRRAFSDDDSEGVILKVNSPGGSPVQANRINEEIRRLKEEYPDTPFYVVAGDMFTSGAYYLAVSADEIYVDQASLVGSIGVLMNGFGFHEAMDRLGIERRLHTAGDNKAFMDPFSEEDPDDVERLQRLLDDIHGQFIAAVQEGRGDKLADDDRIFSGDVWTGTESIELGLADEIGSVQYVVRDVIGVERTRDYTIRPNILERFGRGVGVAIGDTVAEKLIGPAPFE</sequence>
<dbReference type="SUPFAM" id="SSF52096">
    <property type="entry name" value="ClpP/crotonase"/>
    <property type="match status" value="1"/>
</dbReference>
<evidence type="ECO:0000313" key="8">
    <source>
        <dbReference type="Proteomes" id="UP000199657"/>
    </source>
</evidence>
<evidence type="ECO:0000256" key="4">
    <source>
        <dbReference type="ARBA" id="ARBA00022825"/>
    </source>
</evidence>
<accession>A0A1H8QEG4</accession>
<evidence type="ECO:0000256" key="2">
    <source>
        <dbReference type="ARBA" id="ARBA00022670"/>
    </source>
</evidence>
<organism evidence="7 8">
    <name type="scientific">Aquisalimonas asiatica</name>
    <dbReference type="NCBI Taxonomy" id="406100"/>
    <lineage>
        <taxon>Bacteria</taxon>
        <taxon>Pseudomonadati</taxon>
        <taxon>Pseudomonadota</taxon>
        <taxon>Gammaproteobacteria</taxon>
        <taxon>Chromatiales</taxon>
        <taxon>Ectothiorhodospiraceae</taxon>
        <taxon>Aquisalimonas</taxon>
    </lineage>
</organism>
<gene>
    <name evidence="7" type="ORF">SAMN04488052_101536</name>
</gene>
<proteinExistence type="inferred from homology"/>